<dbReference type="InterPro" id="IPR000315">
    <property type="entry name" value="Znf_B-box"/>
</dbReference>
<evidence type="ECO:0000313" key="4">
    <source>
        <dbReference type="Proteomes" id="UP001186944"/>
    </source>
</evidence>
<evidence type="ECO:0000256" key="1">
    <source>
        <dbReference type="PROSITE-ProRule" id="PRU00024"/>
    </source>
</evidence>
<dbReference type="EMBL" id="VSWD01000005">
    <property type="protein sequence ID" value="KAK3104025.1"/>
    <property type="molecule type" value="Genomic_DNA"/>
</dbReference>
<keyword evidence="1" id="KW-0479">Metal-binding</keyword>
<accession>A0AA89C0Z9</accession>
<organism evidence="3 4">
    <name type="scientific">Pinctada imbricata</name>
    <name type="common">Atlantic pearl-oyster</name>
    <name type="synonym">Pinctada martensii</name>
    <dbReference type="NCBI Taxonomy" id="66713"/>
    <lineage>
        <taxon>Eukaryota</taxon>
        <taxon>Metazoa</taxon>
        <taxon>Spiralia</taxon>
        <taxon>Lophotrochozoa</taxon>
        <taxon>Mollusca</taxon>
        <taxon>Bivalvia</taxon>
        <taxon>Autobranchia</taxon>
        <taxon>Pteriomorphia</taxon>
        <taxon>Pterioida</taxon>
        <taxon>Pterioidea</taxon>
        <taxon>Pteriidae</taxon>
        <taxon>Pinctada</taxon>
    </lineage>
</organism>
<protein>
    <recommendedName>
        <fullName evidence="2">B box-type domain-containing protein</fullName>
    </recommendedName>
</protein>
<evidence type="ECO:0000313" key="3">
    <source>
        <dbReference type="EMBL" id="KAK3104025.1"/>
    </source>
</evidence>
<dbReference type="GO" id="GO:0008270">
    <property type="term" value="F:zinc ion binding"/>
    <property type="evidence" value="ECO:0007669"/>
    <property type="project" value="UniProtKB-KW"/>
</dbReference>
<dbReference type="Gene3D" id="2.120.10.30">
    <property type="entry name" value="TolB, C-terminal domain"/>
    <property type="match status" value="1"/>
</dbReference>
<dbReference type="InterPro" id="IPR047153">
    <property type="entry name" value="TRIM45/56/19-like"/>
</dbReference>
<dbReference type="SMART" id="SM00336">
    <property type="entry name" value="BBOX"/>
    <property type="match status" value="1"/>
</dbReference>
<proteinExistence type="predicted"/>
<evidence type="ECO:0000259" key="2">
    <source>
        <dbReference type="PROSITE" id="PS50119"/>
    </source>
</evidence>
<dbReference type="PANTHER" id="PTHR25462:SF291">
    <property type="entry name" value="E3 UBIQUITIN-PROTEIN LIGASE TRIM45"/>
    <property type="match status" value="1"/>
</dbReference>
<dbReference type="AlphaFoldDB" id="A0AA89C0Z9"/>
<feature type="domain" description="B box-type" evidence="2">
    <location>
        <begin position="10"/>
        <end position="51"/>
    </location>
</feature>
<dbReference type="PROSITE" id="PS50119">
    <property type="entry name" value="ZF_BBOX"/>
    <property type="match status" value="1"/>
</dbReference>
<reference evidence="3" key="1">
    <citation type="submission" date="2019-08" db="EMBL/GenBank/DDBJ databases">
        <title>The improved chromosome-level genome for the pearl oyster Pinctada fucata martensii using PacBio sequencing and Hi-C.</title>
        <authorList>
            <person name="Zheng Z."/>
        </authorList>
    </citation>
    <scope>NUCLEOTIDE SEQUENCE</scope>
    <source>
        <strain evidence="3">ZZ-2019</strain>
        <tissue evidence="3">Adductor muscle</tissue>
    </source>
</reference>
<dbReference type="InterPro" id="IPR011042">
    <property type="entry name" value="6-blade_b-propeller_TolB-like"/>
</dbReference>
<dbReference type="SUPFAM" id="SSF101898">
    <property type="entry name" value="NHL repeat"/>
    <property type="match status" value="1"/>
</dbReference>
<dbReference type="Pfam" id="PF00643">
    <property type="entry name" value="zf-B_box"/>
    <property type="match status" value="1"/>
</dbReference>
<keyword evidence="1" id="KW-0862">Zinc</keyword>
<dbReference type="Proteomes" id="UP001186944">
    <property type="component" value="Unassembled WGS sequence"/>
</dbReference>
<dbReference type="GO" id="GO:0061630">
    <property type="term" value="F:ubiquitin protein ligase activity"/>
    <property type="evidence" value="ECO:0007669"/>
    <property type="project" value="TreeGrafter"/>
</dbReference>
<keyword evidence="4" id="KW-1185">Reference proteome</keyword>
<comment type="caution">
    <text evidence="3">The sequence shown here is derived from an EMBL/GenBank/DDBJ whole genome shotgun (WGS) entry which is preliminary data.</text>
</comment>
<dbReference type="Gene3D" id="3.30.160.60">
    <property type="entry name" value="Classic Zinc Finger"/>
    <property type="match status" value="1"/>
</dbReference>
<dbReference type="SUPFAM" id="SSF57845">
    <property type="entry name" value="B-box zinc-binding domain"/>
    <property type="match status" value="1"/>
</dbReference>
<dbReference type="PANTHER" id="PTHR25462">
    <property type="entry name" value="BONUS, ISOFORM C-RELATED"/>
    <property type="match status" value="1"/>
</dbReference>
<sequence length="488" mass="56348">MAASLHKAQFPLNLCEIHDKKELIGYCKTCQEKICSSCIKEKHTSHDWETITDILREKKHSLPRECKRIRSEQLPVLRKELCRFDRKIEEEGARFEQNKSSLNVSRQEYINEINRLFDLKIDECRNKSETAVNSFKEKRDALKQKVGYVDMMTTALDKDINTLPDHDILDMEKEMRNELEKALCYSADKYTCTTVFVPGRINIQALKDIVGEIHSVSMEEMRDIDKYTDTIMSVVPIANTHAWILTGGTCKFHPRLIDMEGEEMKTIGSLCTDFIISKNGDFILTSKTKCHVSVLTEIEDKISPIDTKPLHPTFVSLTENNDILVTMRDDGEQYGLVPTSRRIVQRLTLTGKVLNTYEFREDGKTRLFTFPVRTTENKNTDVCVVNWLSGSNGELVVLYKDGHVKFTYRGEGLKSETFMPSDVDSDSKCRILFTEKFTKAIHMLSAEGKYLCTLCQYEQIRPYVISLKDDDLWCGFKEGRIKVLKYKR</sequence>
<gene>
    <name evidence="3" type="ORF">FSP39_023752</name>
</gene>
<name>A0AA89C0Z9_PINIB</name>
<keyword evidence="1" id="KW-0863">Zinc-finger</keyword>